<evidence type="ECO:0000313" key="7">
    <source>
        <dbReference type="EMBL" id="MBB5714647.1"/>
    </source>
</evidence>
<dbReference type="Proteomes" id="UP000546200">
    <property type="component" value="Unassembled WGS sequence"/>
</dbReference>
<evidence type="ECO:0000259" key="6">
    <source>
        <dbReference type="Pfam" id="PF01957"/>
    </source>
</evidence>
<evidence type="ECO:0000256" key="1">
    <source>
        <dbReference type="ARBA" id="ARBA00004141"/>
    </source>
</evidence>
<gene>
    <name evidence="7" type="ORF">FHS94_001483</name>
</gene>
<accession>A0A7W9BCI0</accession>
<dbReference type="InterPro" id="IPR012340">
    <property type="entry name" value="NA-bd_OB-fold"/>
</dbReference>
<keyword evidence="3 5" id="KW-1133">Transmembrane helix</keyword>
<comment type="subcellular location">
    <subcellularLocation>
        <location evidence="1">Membrane</location>
        <topology evidence="1">Multi-pass membrane protein</topology>
    </subcellularLocation>
</comment>
<name>A0A7W9BCI0_9SPHN</name>
<keyword evidence="4 5" id="KW-0472">Membrane</keyword>
<evidence type="ECO:0000256" key="4">
    <source>
        <dbReference type="ARBA" id="ARBA00023136"/>
    </source>
</evidence>
<dbReference type="Pfam" id="PF01957">
    <property type="entry name" value="NfeD"/>
    <property type="match status" value="1"/>
</dbReference>
<dbReference type="PANTHER" id="PTHR33507:SF3">
    <property type="entry name" value="INNER MEMBRANE PROTEIN YBBJ"/>
    <property type="match status" value="1"/>
</dbReference>
<dbReference type="RefSeq" id="WP_184056164.1">
    <property type="nucleotide sequence ID" value="NZ_JACIJK010000004.1"/>
</dbReference>
<evidence type="ECO:0000256" key="3">
    <source>
        <dbReference type="ARBA" id="ARBA00022989"/>
    </source>
</evidence>
<dbReference type="EMBL" id="JACIJK010000004">
    <property type="protein sequence ID" value="MBB5714647.1"/>
    <property type="molecule type" value="Genomic_DNA"/>
</dbReference>
<proteinExistence type="predicted"/>
<dbReference type="PANTHER" id="PTHR33507">
    <property type="entry name" value="INNER MEMBRANE PROTEIN YBBJ"/>
    <property type="match status" value="1"/>
</dbReference>
<dbReference type="InterPro" id="IPR052165">
    <property type="entry name" value="Membrane_assoc_protease"/>
</dbReference>
<dbReference type="GO" id="GO:0005886">
    <property type="term" value="C:plasma membrane"/>
    <property type="evidence" value="ECO:0007669"/>
    <property type="project" value="TreeGrafter"/>
</dbReference>
<dbReference type="AlphaFoldDB" id="A0A7W9BCI0"/>
<reference evidence="7 8" key="1">
    <citation type="submission" date="2020-08" db="EMBL/GenBank/DDBJ databases">
        <title>Genomic Encyclopedia of Type Strains, Phase IV (KMG-IV): sequencing the most valuable type-strain genomes for metagenomic binning, comparative biology and taxonomic classification.</title>
        <authorList>
            <person name="Goeker M."/>
        </authorList>
    </citation>
    <scope>NUCLEOTIDE SEQUENCE [LARGE SCALE GENOMIC DNA]</scope>
    <source>
        <strain evidence="7 8">DSM 100044</strain>
    </source>
</reference>
<comment type="caution">
    <text evidence="7">The sequence shown here is derived from an EMBL/GenBank/DDBJ whole genome shotgun (WGS) entry which is preliminary data.</text>
</comment>
<dbReference type="InterPro" id="IPR002810">
    <property type="entry name" value="NfeD-like_C"/>
</dbReference>
<evidence type="ECO:0000256" key="5">
    <source>
        <dbReference type="SAM" id="Phobius"/>
    </source>
</evidence>
<keyword evidence="8" id="KW-1185">Reference proteome</keyword>
<keyword evidence="2 5" id="KW-0812">Transmembrane</keyword>
<sequence>MTLDGVGGAGGAWLIAALALGIAELVVPGVFLVFLALAAAITGALAFAVPGIPVAVQLLSFALWSTVAVLIGRRWYHDYPVATDDALLNDRAGRLLGQVVTVDVAIADGHGRVRIGDGSWAAEGPDLSVGSPARITAVQGGVVIVEPLPSPSPPPTAKG</sequence>
<feature type="domain" description="NfeD-like C-terminal" evidence="6">
    <location>
        <begin position="93"/>
        <end position="147"/>
    </location>
</feature>
<dbReference type="Gene3D" id="2.40.50.140">
    <property type="entry name" value="Nucleic acid-binding proteins"/>
    <property type="match status" value="1"/>
</dbReference>
<organism evidence="7 8">
    <name type="scientific">Sphingomonas aerophila</name>
    <dbReference type="NCBI Taxonomy" id="1344948"/>
    <lineage>
        <taxon>Bacteria</taxon>
        <taxon>Pseudomonadati</taxon>
        <taxon>Pseudomonadota</taxon>
        <taxon>Alphaproteobacteria</taxon>
        <taxon>Sphingomonadales</taxon>
        <taxon>Sphingomonadaceae</taxon>
        <taxon>Sphingomonas</taxon>
    </lineage>
</organism>
<evidence type="ECO:0000313" key="8">
    <source>
        <dbReference type="Proteomes" id="UP000546200"/>
    </source>
</evidence>
<feature type="transmembrane region" description="Helical" evidence="5">
    <location>
        <begin position="54"/>
        <end position="72"/>
    </location>
</feature>
<protein>
    <recommendedName>
        <fullName evidence="6">NfeD-like C-terminal domain-containing protein</fullName>
    </recommendedName>
</protein>
<evidence type="ECO:0000256" key="2">
    <source>
        <dbReference type="ARBA" id="ARBA00022692"/>
    </source>
</evidence>